<keyword evidence="7" id="KW-1185">Reference proteome</keyword>
<evidence type="ECO:0000256" key="4">
    <source>
        <dbReference type="ARBA" id="ARBA00093287"/>
    </source>
</evidence>
<dbReference type="Proteomes" id="UP001212152">
    <property type="component" value="Unassembled WGS sequence"/>
</dbReference>
<reference evidence="6" key="1">
    <citation type="submission" date="2020-05" db="EMBL/GenBank/DDBJ databases">
        <title>Phylogenomic resolution of chytrid fungi.</title>
        <authorList>
            <person name="Stajich J.E."/>
            <person name="Amses K."/>
            <person name="Simmons R."/>
            <person name="Seto K."/>
            <person name="Myers J."/>
            <person name="Bonds A."/>
            <person name="Quandt C.A."/>
            <person name="Barry K."/>
            <person name="Liu P."/>
            <person name="Grigoriev I."/>
            <person name="Longcore J.E."/>
            <person name="James T.Y."/>
        </authorList>
    </citation>
    <scope>NUCLEOTIDE SEQUENCE</scope>
    <source>
        <strain evidence="6">JEL0379</strain>
    </source>
</reference>
<feature type="binding site" evidence="5">
    <location>
        <position position="142"/>
    </location>
    <ligand>
        <name>a divalent metal cation</name>
        <dbReference type="ChEBI" id="CHEBI:60240"/>
        <label>2</label>
    </ligand>
</feature>
<evidence type="ECO:0000256" key="2">
    <source>
        <dbReference type="ARBA" id="ARBA00022723"/>
    </source>
</evidence>
<dbReference type="Gene3D" id="3.20.20.140">
    <property type="entry name" value="Metal-dependent hydrolases"/>
    <property type="match status" value="1"/>
</dbReference>
<organism evidence="6 7">
    <name type="scientific">Geranomyces variabilis</name>
    <dbReference type="NCBI Taxonomy" id="109894"/>
    <lineage>
        <taxon>Eukaryota</taxon>
        <taxon>Fungi</taxon>
        <taxon>Fungi incertae sedis</taxon>
        <taxon>Chytridiomycota</taxon>
        <taxon>Chytridiomycota incertae sedis</taxon>
        <taxon>Chytridiomycetes</taxon>
        <taxon>Spizellomycetales</taxon>
        <taxon>Powellomycetaceae</taxon>
        <taxon>Geranomyces</taxon>
    </lineage>
</organism>
<dbReference type="GO" id="GO:0046872">
    <property type="term" value="F:metal ion binding"/>
    <property type="evidence" value="ECO:0007669"/>
    <property type="project" value="UniProtKB-KW"/>
</dbReference>
<proteinExistence type="inferred from homology"/>
<accession>A0AAD5XU87</accession>
<dbReference type="PROSITE" id="PS01091">
    <property type="entry name" value="TATD_3"/>
    <property type="match status" value="1"/>
</dbReference>
<feature type="binding site" evidence="5">
    <location>
        <position position="164"/>
    </location>
    <ligand>
        <name>a divalent metal cation</name>
        <dbReference type="ChEBI" id="CHEBI:60240"/>
        <label>2</label>
    </ligand>
</feature>
<name>A0AAD5XU87_9FUNG</name>
<evidence type="ECO:0000256" key="1">
    <source>
        <dbReference type="ARBA" id="ARBA00009275"/>
    </source>
</evidence>
<evidence type="ECO:0000256" key="3">
    <source>
        <dbReference type="ARBA" id="ARBA00022801"/>
    </source>
</evidence>
<feature type="binding site" evidence="5">
    <location>
        <position position="7"/>
    </location>
    <ligand>
        <name>a divalent metal cation</name>
        <dbReference type="ChEBI" id="CHEBI:60240"/>
        <label>1</label>
    </ligand>
</feature>
<evidence type="ECO:0000256" key="5">
    <source>
        <dbReference type="PIRSR" id="PIRSR005902-1"/>
    </source>
</evidence>
<evidence type="ECO:0000313" key="7">
    <source>
        <dbReference type="Proteomes" id="UP001212152"/>
    </source>
</evidence>
<dbReference type="AlphaFoldDB" id="A0AAD5XU87"/>
<dbReference type="InterPro" id="IPR018228">
    <property type="entry name" value="DNase_TatD-rel_CS"/>
</dbReference>
<dbReference type="SUPFAM" id="SSF51556">
    <property type="entry name" value="Metallo-dependent hydrolases"/>
    <property type="match status" value="1"/>
</dbReference>
<dbReference type="Pfam" id="PF01026">
    <property type="entry name" value="TatD_DNase"/>
    <property type="match status" value="1"/>
</dbReference>
<feature type="binding site" evidence="5">
    <location>
        <position position="9"/>
    </location>
    <ligand>
        <name>a divalent metal cation</name>
        <dbReference type="ChEBI" id="CHEBI:60240"/>
        <label>1</label>
    </ligand>
</feature>
<keyword evidence="3" id="KW-0378">Hydrolase</keyword>
<dbReference type="PANTHER" id="PTHR46317:SF1">
    <property type="entry name" value="HYDROLASE, TATD FAMILY"/>
    <property type="match status" value="1"/>
</dbReference>
<dbReference type="PIRSF" id="PIRSF005902">
    <property type="entry name" value="DNase_TatD"/>
    <property type="match status" value="1"/>
</dbReference>
<sequence length="266" mass="27913">MALIDCHAHLQPAHFPSLQDTIADARAAGVTAILNVSESLTDCAQVLALASAHPILRPCIGLHPVQPATGKSVTLADLPAVLELISDNAERIVAVGEVGLDFSPHVLAAALGARDEQKAVQREVFVAQARLAASLGHPVNVHSRQAGHYAIAAMVEAGVGGLLHAFDGKAAHAMKGVQSGFFFSVAPNIVRSVHLRKLVKAIPLDYLVLETDSPALGPVSGVTNVPMNVRIACQEVANIKGITVEEAAEITTANAIRCFPRLARRE</sequence>
<dbReference type="GO" id="GO:0016788">
    <property type="term" value="F:hydrolase activity, acting on ester bonds"/>
    <property type="evidence" value="ECO:0007669"/>
    <property type="project" value="InterPro"/>
</dbReference>
<dbReference type="CDD" id="cd01310">
    <property type="entry name" value="TatD_DNAse"/>
    <property type="match status" value="1"/>
</dbReference>
<dbReference type="EMBL" id="JADGJQ010000004">
    <property type="protein sequence ID" value="KAJ3184235.1"/>
    <property type="molecule type" value="Genomic_DNA"/>
</dbReference>
<dbReference type="InterPro" id="IPR032466">
    <property type="entry name" value="Metal_Hydrolase"/>
</dbReference>
<feature type="binding site" evidence="5">
    <location>
        <position position="212"/>
    </location>
    <ligand>
        <name>a divalent metal cation</name>
        <dbReference type="ChEBI" id="CHEBI:60240"/>
        <label>1</label>
    </ligand>
</feature>
<protein>
    <submittedName>
        <fullName evidence="6">Deoxyribonuclease tatdn3</fullName>
    </submittedName>
</protein>
<gene>
    <name evidence="6" type="primary">TATDN3</name>
    <name evidence="6" type="ORF">HDU87_005082</name>
</gene>
<keyword evidence="2 5" id="KW-0479">Metal-binding</keyword>
<evidence type="ECO:0000313" key="6">
    <source>
        <dbReference type="EMBL" id="KAJ3184235.1"/>
    </source>
</evidence>
<dbReference type="PANTHER" id="PTHR46317">
    <property type="entry name" value="HYDROLASE OF PHP SUPERFAMILY-RELATED PROTEIN"/>
    <property type="match status" value="1"/>
</dbReference>
<feature type="binding site" evidence="5">
    <location>
        <position position="97"/>
    </location>
    <ligand>
        <name>a divalent metal cation</name>
        <dbReference type="ChEBI" id="CHEBI:60240"/>
        <label>1</label>
    </ligand>
</feature>
<comment type="similarity">
    <text evidence="1">Belongs to the metallo-dependent hydrolases superfamily. TatD-type hydrolase family.</text>
</comment>
<comment type="function">
    <text evidence="4">Exhibits 3'-exonuclease activities and apurinic/apyrimidinic (AP) endonuclease (in vitro). Show preferential AP endonuclease activity on double-stranded DNA substrates and 3'- exonuclease activity on single-stranded DNA.</text>
</comment>
<dbReference type="InterPro" id="IPR001130">
    <property type="entry name" value="TatD-like"/>
</dbReference>
<comment type="caution">
    <text evidence="6">The sequence shown here is derived from an EMBL/GenBank/DDBJ whole genome shotgun (WGS) entry which is preliminary data.</text>
</comment>